<comment type="similarity">
    <text evidence="7">Belongs to the DVL/RTFL small polypeptides family.</text>
</comment>
<name>A0A835E6M3_9POAL</name>
<keyword evidence="4" id="KW-0812">Transmembrane</keyword>
<comment type="caution">
    <text evidence="9">The sequence shown here is derived from an EMBL/GenBank/DDBJ whole genome shotgun (WGS) entry which is preliminary data.</text>
</comment>
<dbReference type="Proteomes" id="UP000636709">
    <property type="component" value="Unassembled WGS sequence"/>
</dbReference>
<organism evidence="9 10">
    <name type="scientific">Digitaria exilis</name>
    <dbReference type="NCBI Taxonomy" id="1010633"/>
    <lineage>
        <taxon>Eukaryota</taxon>
        <taxon>Viridiplantae</taxon>
        <taxon>Streptophyta</taxon>
        <taxon>Embryophyta</taxon>
        <taxon>Tracheophyta</taxon>
        <taxon>Spermatophyta</taxon>
        <taxon>Magnoliopsida</taxon>
        <taxon>Liliopsida</taxon>
        <taxon>Poales</taxon>
        <taxon>Poaceae</taxon>
        <taxon>PACMAD clade</taxon>
        <taxon>Panicoideae</taxon>
        <taxon>Panicodae</taxon>
        <taxon>Paniceae</taxon>
        <taxon>Anthephorinae</taxon>
        <taxon>Digitaria</taxon>
    </lineage>
</organism>
<evidence type="ECO:0000256" key="3">
    <source>
        <dbReference type="ARBA" id="ARBA00022475"/>
    </source>
</evidence>
<feature type="compositionally biased region" description="Low complexity" evidence="8">
    <location>
        <begin position="35"/>
        <end position="45"/>
    </location>
</feature>
<dbReference type="InterPro" id="IPR051525">
    <property type="entry name" value="DVL_RTFL_regulatory"/>
</dbReference>
<keyword evidence="6" id="KW-0472">Membrane</keyword>
<evidence type="ECO:0000256" key="2">
    <source>
        <dbReference type="ARBA" id="ARBA00022473"/>
    </source>
</evidence>
<keyword evidence="2" id="KW-0217">Developmental protein</keyword>
<dbReference type="InterPro" id="IPR012552">
    <property type="entry name" value="DVL"/>
</dbReference>
<reference evidence="9" key="1">
    <citation type="submission" date="2020-07" db="EMBL/GenBank/DDBJ databases">
        <title>Genome sequence and genetic diversity analysis of an under-domesticated orphan crop, white fonio (Digitaria exilis).</title>
        <authorList>
            <person name="Bennetzen J.L."/>
            <person name="Chen S."/>
            <person name="Ma X."/>
            <person name="Wang X."/>
            <person name="Yssel A.E.J."/>
            <person name="Chaluvadi S.R."/>
            <person name="Johnson M."/>
            <person name="Gangashetty P."/>
            <person name="Hamidou F."/>
            <person name="Sanogo M.D."/>
            <person name="Zwaenepoel A."/>
            <person name="Wallace J."/>
            <person name="Van De Peer Y."/>
            <person name="Van Deynze A."/>
        </authorList>
    </citation>
    <scope>NUCLEOTIDE SEQUENCE</scope>
    <source>
        <tissue evidence="9">Leaves</tissue>
    </source>
</reference>
<comment type="subcellular location">
    <subcellularLocation>
        <location evidence="1">Cell membrane</location>
        <topology evidence="1">Single-pass membrane protein</topology>
    </subcellularLocation>
</comment>
<evidence type="ECO:0000256" key="6">
    <source>
        <dbReference type="ARBA" id="ARBA00023136"/>
    </source>
</evidence>
<protein>
    <submittedName>
        <fullName evidence="9">Uncharacterized protein</fullName>
    </submittedName>
</protein>
<dbReference type="AlphaFoldDB" id="A0A835E6M3"/>
<dbReference type="GO" id="GO:0005886">
    <property type="term" value="C:plasma membrane"/>
    <property type="evidence" value="ECO:0007669"/>
    <property type="project" value="UniProtKB-SubCell"/>
</dbReference>
<dbReference type="PANTHER" id="PTHR33102">
    <property type="entry name" value="DVL19-RELATED-RELATED"/>
    <property type="match status" value="1"/>
</dbReference>
<dbReference type="EMBL" id="JACEFO010002303">
    <property type="protein sequence ID" value="KAF8667127.1"/>
    <property type="molecule type" value="Genomic_DNA"/>
</dbReference>
<dbReference type="OrthoDB" id="683567at2759"/>
<keyword evidence="5" id="KW-1133">Transmembrane helix</keyword>
<evidence type="ECO:0000256" key="1">
    <source>
        <dbReference type="ARBA" id="ARBA00004162"/>
    </source>
</evidence>
<evidence type="ECO:0000256" key="8">
    <source>
        <dbReference type="SAM" id="MobiDB-lite"/>
    </source>
</evidence>
<evidence type="ECO:0000256" key="7">
    <source>
        <dbReference type="ARBA" id="ARBA00024340"/>
    </source>
</evidence>
<evidence type="ECO:0000313" key="9">
    <source>
        <dbReference type="EMBL" id="KAF8667127.1"/>
    </source>
</evidence>
<dbReference type="GO" id="GO:0008285">
    <property type="term" value="P:negative regulation of cell population proliferation"/>
    <property type="evidence" value="ECO:0007669"/>
    <property type="project" value="InterPro"/>
</dbReference>
<gene>
    <name evidence="9" type="ORF">HU200_053313</name>
</gene>
<proteinExistence type="inferred from homology"/>
<evidence type="ECO:0000256" key="4">
    <source>
        <dbReference type="ARBA" id="ARBA00022692"/>
    </source>
</evidence>
<sequence>MVTCLLMQGTKVEEARMEAAVEEKAAAAAAKQQVLVARSGKSRTPGSGGRRRWRSSSVDMDVKTPAAIPTAAMFSRSYSTTAAMFSRSYSTTAAVSAAAVHGGGGGGHQAARVVVGEVDGGGREHKRLGAGARLSRKIKEQRARFYIFRRCVSMLICWHEDADE</sequence>
<dbReference type="GO" id="GO:0048367">
    <property type="term" value="P:shoot system development"/>
    <property type="evidence" value="ECO:0007669"/>
    <property type="project" value="UniProtKB-ARBA"/>
</dbReference>
<evidence type="ECO:0000256" key="5">
    <source>
        <dbReference type="ARBA" id="ARBA00022989"/>
    </source>
</evidence>
<feature type="region of interest" description="Disordered" evidence="8">
    <location>
        <begin position="35"/>
        <end position="58"/>
    </location>
</feature>
<dbReference type="Pfam" id="PF08137">
    <property type="entry name" value="DVL"/>
    <property type="match status" value="1"/>
</dbReference>
<accession>A0A835E6M3</accession>
<evidence type="ECO:0000313" key="10">
    <source>
        <dbReference type="Proteomes" id="UP000636709"/>
    </source>
</evidence>
<keyword evidence="3" id="KW-1003">Cell membrane</keyword>
<keyword evidence="10" id="KW-1185">Reference proteome</keyword>